<evidence type="ECO:0000313" key="3">
    <source>
        <dbReference type="EMBL" id="KAK3366579.1"/>
    </source>
</evidence>
<dbReference type="Proteomes" id="UP001285441">
    <property type="component" value="Unassembled WGS sequence"/>
</dbReference>
<keyword evidence="3" id="KW-0032">Aminotransferase</keyword>
<dbReference type="PANTHER" id="PTHR43092:SF2">
    <property type="entry name" value="HERCYNYLCYSTEINE SULFOXIDE LYASE"/>
    <property type="match status" value="1"/>
</dbReference>
<comment type="caution">
    <text evidence="3">The sequence shown here is derived from an EMBL/GenBank/DDBJ whole genome shotgun (WGS) entry which is preliminary data.</text>
</comment>
<dbReference type="InterPro" id="IPR015424">
    <property type="entry name" value="PyrdxlP-dep_Trfase"/>
</dbReference>
<reference evidence="3" key="1">
    <citation type="journal article" date="2023" name="Mol. Phylogenet. Evol.">
        <title>Genome-scale phylogeny and comparative genomics of the fungal order Sordariales.</title>
        <authorList>
            <person name="Hensen N."/>
            <person name="Bonometti L."/>
            <person name="Westerberg I."/>
            <person name="Brannstrom I.O."/>
            <person name="Guillou S."/>
            <person name="Cros-Aarteil S."/>
            <person name="Calhoun S."/>
            <person name="Haridas S."/>
            <person name="Kuo A."/>
            <person name="Mondo S."/>
            <person name="Pangilinan J."/>
            <person name="Riley R."/>
            <person name="LaButti K."/>
            <person name="Andreopoulos B."/>
            <person name="Lipzen A."/>
            <person name="Chen C."/>
            <person name="Yan M."/>
            <person name="Daum C."/>
            <person name="Ng V."/>
            <person name="Clum A."/>
            <person name="Steindorff A."/>
            <person name="Ohm R.A."/>
            <person name="Martin F."/>
            <person name="Silar P."/>
            <person name="Natvig D.O."/>
            <person name="Lalanne C."/>
            <person name="Gautier V."/>
            <person name="Ament-Velasquez S.L."/>
            <person name="Kruys A."/>
            <person name="Hutchinson M.I."/>
            <person name="Powell A.J."/>
            <person name="Barry K."/>
            <person name="Miller A.N."/>
            <person name="Grigoriev I.V."/>
            <person name="Debuchy R."/>
            <person name="Gladieux P."/>
            <person name="Hiltunen Thoren M."/>
            <person name="Johannesson H."/>
        </authorList>
    </citation>
    <scope>NUCLEOTIDE SEQUENCE</scope>
    <source>
        <strain evidence="3">CBS 232.78</strain>
    </source>
</reference>
<name>A0AAE0JYA0_9PEZI</name>
<dbReference type="InterPro" id="IPR000192">
    <property type="entry name" value="Aminotrans_V_dom"/>
</dbReference>
<dbReference type="EMBL" id="JAULSW010000012">
    <property type="protein sequence ID" value="KAK3366579.1"/>
    <property type="molecule type" value="Genomic_DNA"/>
</dbReference>
<dbReference type="SUPFAM" id="SSF53383">
    <property type="entry name" value="PLP-dependent transferases"/>
    <property type="match status" value="1"/>
</dbReference>
<evidence type="ECO:0000256" key="1">
    <source>
        <dbReference type="ARBA" id="ARBA00022898"/>
    </source>
</evidence>
<dbReference type="InterPro" id="IPR015421">
    <property type="entry name" value="PyrdxlP-dep_Trfase_major"/>
</dbReference>
<sequence>MDAQGLNDNTIFGAEFRCKHFLFSEKYWPLNHGSFGTIPRMVQEYQQQLQLETEARPDTFFRYTHKDLLNKSRLAVATLLGADAAEVVLVPNATTGVNTILRNLTFGQGDVILYFNTIYGACAKSLQSLSEVCSVSSHQINITYPIQDDEILCHFRHAAEEVKAQGKQPKLAMFETVLTFPGALFPWESLVAICKELGIMSLIDGAHGLGHIDLTNLGNVKPDFMVSNCYKWLMVPRGCAVLYVPFQNQKLISSSIPTSWGYESRDDRAKMDPQVYFSRLFEKVATTDTTPYLCIPQALKFRSEICGGETQILKYCQNIVHQGGEEMAKIMDTEVLGGSSSTFQRCCFANVRLPLTLKELAADESCGQTVARWMQELTPVEYETYLPIRLYDGQFWCRISGQIYLTMSDFEWAAKTLLDLCKRAKEREWA</sequence>
<protein>
    <submittedName>
        <fullName evidence="3">Aminotransferase family protein-like protein</fullName>
    </submittedName>
</protein>
<evidence type="ECO:0000313" key="4">
    <source>
        <dbReference type="Proteomes" id="UP001285441"/>
    </source>
</evidence>
<dbReference type="AlphaFoldDB" id="A0AAE0JYA0"/>
<proteinExistence type="predicted"/>
<feature type="domain" description="Aminotransferase class V" evidence="2">
    <location>
        <begin position="65"/>
        <end position="247"/>
    </location>
</feature>
<dbReference type="PANTHER" id="PTHR43092">
    <property type="entry name" value="L-CYSTEINE DESULFHYDRASE"/>
    <property type="match status" value="1"/>
</dbReference>
<keyword evidence="3" id="KW-0808">Transferase</keyword>
<dbReference type="GO" id="GO:0008483">
    <property type="term" value="F:transaminase activity"/>
    <property type="evidence" value="ECO:0007669"/>
    <property type="project" value="UniProtKB-KW"/>
</dbReference>
<evidence type="ECO:0000259" key="2">
    <source>
        <dbReference type="Pfam" id="PF00266"/>
    </source>
</evidence>
<keyword evidence="4" id="KW-1185">Reference proteome</keyword>
<organism evidence="3 4">
    <name type="scientific">Podospora didyma</name>
    <dbReference type="NCBI Taxonomy" id="330526"/>
    <lineage>
        <taxon>Eukaryota</taxon>
        <taxon>Fungi</taxon>
        <taxon>Dikarya</taxon>
        <taxon>Ascomycota</taxon>
        <taxon>Pezizomycotina</taxon>
        <taxon>Sordariomycetes</taxon>
        <taxon>Sordariomycetidae</taxon>
        <taxon>Sordariales</taxon>
        <taxon>Podosporaceae</taxon>
        <taxon>Podospora</taxon>
    </lineage>
</organism>
<gene>
    <name evidence="3" type="ORF">B0H63DRAFT_405459</name>
</gene>
<dbReference type="Gene3D" id="3.40.640.10">
    <property type="entry name" value="Type I PLP-dependent aspartate aminotransferase-like (Major domain)"/>
    <property type="match status" value="1"/>
</dbReference>
<reference evidence="3" key="2">
    <citation type="submission" date="2023-06" db="EMBL/GenBank/DDBJ databases">
        <authorList>
            <consortium name="Lawrence Berkeley National Laboratory"/>
            <person name="Haridas S."/>
            <person name="Hensen N."/>
            <person name="Bonometti L."/>
            <person name="Westerberg I."/>
            <person name="Brannstrom I.O."/>
            <person name="Guillou S."/>
            <person name="Cros-Aarteil S."/>
            <person name="Calhoun S."/>
            <person name="Kuo A."/>
            <person name="Mondo S."/>
            <person name="Pangilinan J."/>
            <person name="Riley R."/>
            <person name="LaButti K."/>
            <person name="Andreopoulos B."/>
            <person name="Lipzen A."/>
            <person name="Chen C."/>
            <person name="Yanf M."/>
            <person name="Daum C."/>
            <person name="Ng V."/>
            <person name="Clum A."/>
            <person name="Steindorff A."/>
            <person name="Ohm R."/>
            <person name="Martin F."/>
            <person name="Silar P."/>
            <person name="Natvig D."/>
            <person name="Lalanne C."/>
            <person name="Gautier V."/>
            <person name="Ament-velasquez S.L."/>
            <person name="Kruys A."/>
            <person name="Hutchinson M.I."/>
            <person name="Powell A.J."/>
            <person name="Barry K."/>
            <person name="Miller A.N."/>
            <person name="Grigoriev I.V."/>
            <person name="Debuchy R."/>
            <person name="Gladieux P."/>
            <person name="Thoren M.H."/>
            <person name="Johannesson H."/>
        </authorList>
    </citation>
    <scope>NUCLEOTIDE SEQUENCE</scope>
    <source>
        <strain evidence="3">CBS 232.78</strain>
    </source>
</reference>
<dbReference type="Pfam" id="PF00266">
    <property type="entry name" value="Aminotran_5"/>
    <property type="match status" value="1"/>
</dbReference>
<accession>A0AAE0JYA0</accession>
<keyword evidence="1" id="KW-0663">Pyridoxal phosphate</keyword>